<organism evidence="2 3">
    <name type="scientific">Paenibacillus alvei</name>
    <name type="common">Bacillus alvei</name>
    <dbReference type="NCBI Taxonomy" id="44250"/>
    <lineage>
        <taxon>Bacteria</taxon>
        <taxon>Bacillati</taxon>
        <taxon>Bacillota</taxon>
        <taxon>Bacilli</taxon>
        <taxon>Bacillales</taxon>
        <taxon>Paenibacillaceae</taxon>
        <taxon>Paenibacillus</taxon>
    </lineage>
</organism>
<evidence type="ECO:0000256" key="1">
    <source>
        <dbReference type="SAM" id="SignalP"/>
    </source>
</evidence>
<feature type="chain" id="PRO_5046311564" evidence="1">
    <location>
        <begin position="26"/>
        <end position="150"/>
    </location>
</feature>
<gene>
    <name evidence="2" type="ORF">M5X04_26015</name>
</gene>
<dbReference type="RefSeq" id="WP_028532578.1">
    <property type="nucleotide sequence ID" value="NZ_JAMDLY010000021.1"/>
</dbReference>
<dbReference type="Proteomes" id="UP001527090">
    <property type="component" value="Unassembled WGS sequence"/>
</dbReference>
<proteinExistence type="predicted"/>
<accession>A0ABT4EG98</accession>
<comment type="caution">
    <text evidence="2">The sequence shown here is derived from an EMBL/GenBank/DDBJ whole genome shotgun (WGS) entry which is preliminary data.</text>
</comment>
<reference evidence="2 3" key="1">
    <citation type="submission" date="2022-05" db="EMBL/GenBank/DDBJ databases">
        <title>Genome Sequencing of Bee-Associated Microbes.</title>
        <authorList>
            <person name="Dunlap C."/>
        </authorList>
    </citation>
    <scope>NUCLEOTIDE SEQUENCE [LARGE SCALE GENOMIC DNA]</scope>
    <source>
        <strain evidence="2 3">NRRL NRS-750</strain>
    </source>
</reference>
<protein>
    <submittedName>
        <fullName evidence="2">Uncharacterized protein</fullName>
    </submittedName>
</protein>
<evidence type="ECO:0000313" key="3">
    <source>
        <dbReference type="Proteomes" id="UP001527090"/>
    </source>
</evidence>
<evidence type="ECO:0000313" key="2">
    <source>
        <dbReference type="EMBL" id="MCY9532768.1"/>
    </source>
</evidence>
<dbReference type="Gene3D" id="2.60.120.380">
    <property type="match status" value="1"/>
</dbReference>
<keyword evidence="1" id="KW-0732">Signal</keyword>
<sequence length="150" mass="16683">MRIRKVITALITSVLLLTFAPSAFAQKGVADTFDTAIEVDLGYVHEHGGYLDAPDDLDFYHVKNTTPGMRTVAALFTPPNSGGTYDLMFIVFKNDGQVISFKDEGNSPAITRFLTTTINPGEDVYVLVRGRYPSDYDPNTPYRLVIDTRR</sequence>
<name>A0ABT4EG98_PAEAL</name>
<keyword evidence="3" id="KW-1185">Reference proteome</keyword>
<dbReference type="EMBL" id="JAMDLY010000021">
    <property type="protein sequence ID" value="MCY9532768.1"/>
    <property type="molecule type" value="Genomic_DNA"/>
</dbReference>
<feature type="signal peptide" evidence="1">
    <location>
        <begin position="1"/>
        <end position="25"/>
    </location>
</feature>